<proteinExistence type="predicted"/>
<organism evidence="2">
    <name type="scientific">mine drainage metagenome</name>
    <dbReference type="NCBI Taxonomy" id="410659"/>
    <lineage>
        <taxon>unclassified sequences</taxon>
        <taxon>metagenomes</taxon>
        <taxon>ecological metagenomes</taxon>
    </lineage>
</organism>
<sequence length="92" mass="10304">DNLAPTGYVTARRGWYAVGALGESALREIAKQLVETVRKNVSIDWTVKETVRARLRLYVKRILKERGYPPSGQDAATQTELQQAELLCAGWT</sequence>
<evidence type="ECO:0000313" key="2">
    <source>
        <dbReference type="EMBL" id="EQD31613.1"/>
    </source>
</evidence>
<dbReference type="EMBL" id="AUZY01012059">
    <property type="protein sequence ID" value="EQD31613.1"/>
    <property type="molecule type" value="Genomic_DNA"/>
</dbReference>
<gene>
    <name evidence="2" type="ORF">B1B_18041</name>
</gene>
<comment type="caution">
    <text evidence="2">The sequence shown here is derived from an EMBL/GenBank/DDBJ whole genome shotgun (WGS) entry which is preliminary data.</text>
</comment>
<reference evidence="2" key="2">
    <citation type="journal article" date="2014" name="ISME J.">
        <title>Microbial stratification in low pH oxic and suboxic macroscopic growths along an acid mine drainage.</title>
        <authorList>
            <person name="Mendez-Garcia C."/>
            <person name="Mesa V."/>
            <person name="Sprenger R.R."/>
            <person name="Richter M."/>
            <person name="Diez M.S."/>
            <person name="Solano J."/>
            <person name="Bargiela R."/>
            <person name="Golyshina O.V."/>
            <person name="Manteca A."/>
            <person name="Ramos J.L."/>
            <person name="Gallego J.R."/>
            <person name="Llorente I."/>
            <person name="Martins Dos Santos V.A."/>
            <person name="Jensen O.N."/>
            <person name="Pelaez A.I."/>
            <person name="Sanchez J."/>
            <person name="Ferrer M."/>
        </authorList>
    </citation>
    <scope>NUCLEOTIDE SEQUENCE</scope>
</reference>
<evidence type="ECO:0000259" key="1">
    <source>
        <dbReference type="Pfam" id="PF11867"/>
    </source>
</evidence>
<reference evidence="2" key="1">
    <citation type="submission" date="2013-08" db="EMBL/GenBank/DDBJ databases">
        <authorList>
            <person name="Mendez C."/>
            <person name="Richter M."/>
            <person name="Ferrer M."/>
            <person name="Sanchez J."/>
        </authorList>
    </citation>
    <scope>NUCLEOTIDE SEQUENCE</scope>
</reference>
<feature type="domain" description="Type I restriction enzyme HindI endonuclease subunit-like C-terminal" evidence="1">
    <location>
        <begin position="17"/>
        <end position="88"/>
    </location>
</feature>
<dbReference type="AlphaFoldDB" id="T0YET7"/>
<dbReference type="Pfam" id="PF11867">
    <property type="entry name" value="T1RH-like_C"/>
    <property type="match status" value="1"/>
</dbReference>
<protein>
    <submittedName>
        <fullName evidence="2">Type I restriction-modification system</fullName>
    </submittedName>
</protein>
<name>T0YET7_9ZZZZ</name>
<accession>T0YET7</accession>
<feature type="non-terminal residue" evidence="2">
    <location>
        <position position="1"/>
    </location>
</feature>
<dbReference type="InterPro" id="IPR021810">
    <property type="entry name" value="T1RH-like_C"/>
</dbReference>